<keyword evidence="4 11" id="KW-0732">Signal</keyword>
<evidence type="ECO:0000256" key="4">
    <source>
        <dbReference type="ARBA" id="ARBA00022729"/>
    </source>
</evidence>
<dbReference type="InterPro" id="IPR000743">
    <property type="entry name" value="Glyco_hydro_28"/>
</dbReference>
<evidence type="ECO:0000256" key="7">
    <source>
        <dbReference type="ARBA" id="ARBA00023180"/>
    </source>
</evidence>
<name>A0A9P7C3N3_RHIOR</name>
<dbReference type="EMBL" id="JAANIT010003363">
    <property type="protein sequence ID" value="KAG1534257.1"/>
    <property type="molecule type" value="Genomic_DNA"/>
</dbReference>
<keyword evidence="7" id="KW-0325">Glycoprotein</keyword>
<comment type="similarity">
    <text evidence="2 10">Belongs to the glycosyl hydrolase 28 family.</text>
</comment>
<evidence type="ECO:0000256" key="10">
    <source>
        <dbReference type="RuleBase" id="RU361169"/>
    </source>
</evidence>
<dbReference type="GO" id="GO:0046576">
    <property type="term" value="F:rhamnogalacturonan alpha-L-rhamnopyranosyl-(1-&gt;4)-alpha-D-galactopyranosyluronide lyase activity"/>
    <property type="evidence" value="ECO:0007669"/>
    <property type="project" value="UniProtKB-ARBA"/>
</dbReference>
<evidence type="ECO:0000256" key="9">
    <source>
        <dbReference type="ARBA" id="ARBA00023316"/>
    </source>
</evidence>
<keyword evidence="6" id="KW-1015">Disulfide bond</keyword>
<dbReference type="GO" id="GO:0005576">
    <property type="term" value="C:extracellular region"/>
    <property type="evidence" value="ECO:0007669"/>
    <property type="project" value="UniProtKB-SubCell"/>
</dbReference>
<evidence type="ECO:0000313" key="13">
    <source>
        <dbReference type="Proteomes" id="UP000717996"/>
    </source>
</evidence>
<proteinExistence type="inferred from homology"/>
<dbReference type="GO" id="GO:0071555">
    <property type="term" value="P:cell wall organization"/>
    <property type="evidence" value="ECO:0007669"/>
    <property type="project" value="UniProtKB-KW"/>
</dbReference>
<dbReference type="SUPFAM" id="SSF51126">
    <property type="entry name" value="Pectin lyase-like"/>
    <property type="match status" value="1"/>
</dbReference>
<keyword evidence="8 10" id="KW-0326">Glycosidase</keyword>
<keyword evidence="3" id="KW-0964">Secreted</keyword>
<sequence>MVRFTSFTSPFSAILLLSFGINKVATASTNTCVVAKSDSDDAITILEAFEKCKTGGTVVFPKDSTYNLNSIVTTSGLKNVNINLAGTINLPVREESYRNGDYYIQIKGTNIKMYGGGTINGNGQAWWDALDRTAPSVLRIAANDSSFGNFNIINSPRAHLNVTNSTNLLLHDFIIHTVSNNSNPAKNTDALDLYHSSGVIFRDSDLTIGDDCLALILLSFLVDVTKVTVSNITCRGGHGYSIGSLGMGGRRDFVTQVNVYNSTCIDCQNGVRVKTWAGGKGFVEDINFTDIYLEKAENPIIITTHYCDKNEMGYCNNNYETSLDIAGVHFKNIHGSGSDKGKPIINLNCSTESPCSDVTLTNINISKASNNTKNVCVNLKGSDKIPECSS</sequence>
<comment type="subcellular location">
    <subcellularLocation>
        <location evidence="1">Secreted</location>
    </subcellularLocation>
</comment>
<evidence type="ECO:0000256" key="11">
    <source>
        <dbReference type="SAM" id="SignalP"/>
    </source>
</evidence>
<evidence type="ECO:0000256" key="6">
    <source>
        <dbReference type="ARBA" id="ARBA00023157"/>
    </source>
</evidence>
<organism evidence="12 13">
    <name type="scientific">Rhizopus oryzae</name>
    <name type="common">Mucormycosis agent</name>
    <name type="synonym">Rhizopus arrhizus var. delemar</name>
    <dbReference type="NCBI Taxonomy" id="64495"/>
    <lineage>
        <taxon>Eukaryota</taxon>
        <taxon>Fungi</taxon>
        <taxon>Fungi incertae sedis</taxon>
        <taxon>Mucoromycota</taxon>
        <taxon>Mucoromycotina</taxon>
        <taxon>Mucoromycetes</taxon>
        <taxon>Mucorales</taxon>
        <taxon>Mucorineae</taxon>
        <taxon>Rhizopodaceae</taxon>
        <taxon>Rhizopus</taxon>
    </lineage>
</organism>
<dbReference type="Pfam" id="PF00295">
    <property type="entry name" value="Glyco_hydro_28"/>
    <property type="match status" value="1"/>
</dbReference>
<keyword evidence="9" id="KW-0961">Cell wall biogenesis/degradation</keyword>
<dbReference type="GO" id="GO:0004650">
    <property type="term" value="F:polygalacturonase activity"/>
    <property type="evidence" value="ECO:0007669"/>
    <property type="project" value="InterPro"/>
</dbReference>
<accession>A0A9P7C3N3</accession>
<gene>
    <name evidence="12" type="ORF">G6F51_012196</name>
</gene>
<dbReference type="AlphaFoldDB" id="A0A9P7C3N3"/>
<reference evidence="12" key="1">
    <citation type="journal article" date="2020" name="Microb. Genom.">
        <title>Genetic diversity of clinical and environmental Mucorales isolates obtained from an investigation of mucormycosis cases among solid organ transplant recipients.</title>
        <authorList>
            <person name="Nguyen M.H."/>
            <person name="Kaul D."/>
            <person name="Muto C."/>
            <person name="Cheng S.J."/>
            <person name="Richter R.A."/>
            <person name="Bruno V.M."/>
            <person name="Liu G."/>
            <person name="Beyhan S."/>
            <person name="Sundermann A.J."/>
            <person name="Mounaud S."/>
            <person name="Pasculle A.W."/>
            <person name="Nierman W.C."/>
            <person name="Driscoll E."/>
            <person name="Cumbie R."/>
            <person name="Clancy C.J."/>
            <person name="Dupont C.L."/>
        </authorList>
    </citation>
    <scope>NUCLEOTIDE SEQUENCE</scope>
    <source>
        <strain evidence="12">GL16</strain>
    </source>
</reference>
<dbReference type="PANTHER" id="PTHR31736">
    <property type="match status" value="1"/>
</dbReference>
<dbReference type="Gene3D" id="2.160.20.10">
    <property type="entry name" value="Single-stranded right-handed beta-helix, Pectin lyase-like"/>
    <property type="match status" value="1"/>
</dbReference>
<dbReference type="Proteomes" id="UP000717996">
    <property type="component" value="Unassembled WGS sequence"/>
</dbReference>
<evidence type="ECO:0000256" key="8">
    <source>
        <dbReference type="ARBA" id="ARBA00023295"/>
    </source>
</evidence>
<dbReference type="GO" id="GO:0005975">
    <property type="term" value="P:carbohydrate metabolic process"/>
    <property type="evidence" value="ECO:0007669"/>
    <property type="project" value="InterPro"/>
</dbReference>
<keyword evidence="5 10" id="KW-0378">Hydrolase</keyword>
<evidence type="ECO:0000256" key="1">
    <source>
        <dbReference type="ARBA" id="ARBA00004613"/>
    </source>
</evidence>
<evidence type="ECO:0000256" key="2">
    <source>
        <dbReference type="ARBA" id="ARBA00008834"/>
    </source>
</evidence>
<feature type="chain" id="PRO_5040249249" evidence="11">
    <location>
        <begin position="27"/>
        <end position="390"/>
    </location>
</feature>
<dbReference type="PANTHER" id="PTHR31736:SF19">
    <property type="entry name" value="PECTIN LYASE SUPERFAMILY PROTEIN-RELATED"/>
    <property type="match status" value="1"/>
</dbReference>
<feature type="signal peptide" evidence="11">
    <location>
        <begin position="1"/>
        <end position="26"/>
    </location>
</feature>
<evidence type="ECO:0000313" key="12">
    <source>
        <dbReference type="EMBL" id="KAG1534257.1"/>
    </source>
</evidence>
<dbReference type="InterPro" id="IPR012334">
    <property type="entry name" value="Pectin_lyas_fold"/>
</dbReference>
<protein>
    <submittedName>
        <fullName evidence="12">Uncharacterized protein</fullName>
    </submittedName>
</protein>
<comment type="caution">
    <text evidence="12">The sequence shown here is derived from an EMBL/GenBank/DDBJ whole genome shotgun (WGS) entry which is preliminary data.</text>
</comment>
<evidence type="ECO:0000256" key="5">
    <source>
        <dbReference type="ARBA" id="ARBA00022801"/>
    </source>
</evidence>
<dbReference type="InterPro" id="IPR011050">
    <property type="entry name" value="Pectin_lyase_fold/virulence"/>
</dbReference>
<dbReference type="OrthoDB" id="187139at2759"/>
<evidence type="ECO:0000256" key="3">
    <source>
        <dbReference type="ARBA" id="ARBA00022525"/>
    </source>
</evidence>